<accession>A0A139X6L0</accession>
<gene>
    <name evidence="1" type="ORF">WA1_27805</name>
</gene>
<dbReference type="AlphaFoldDB" id="A0A139X6L0"/>
<dbReference type="Proteomes" id="UP000076925">
    <property type="component" value="Unassembled WGS sequence"/>
</dbReference>
<protein>
    <submittedName>
        <fullName evidence="1">Uncharacterized protein</fullName>
    </submittedName>
</protein>
<sequence>MNDNVLIFLKKLYSSAFSDFENMYVVGSTSRRLLHVGVDASQPPMEPVNSILDIDIVAGPITARPDTVFLRDIAEKLLSLELPGTRPDKKTLGLTHCTN</sequence>
<evidence type="ECO:0000313" key="1">
    <source>
        <dbReference type="EMBL" id="KYC40337.1"/>
    </source>
</evidence>
<comment type="caution">
    <text evidence="1">The sequence shown here is derived from an EMBL/GenBank/DDBJ whole genome shotgun (WGS) entry which is preliminary data.</text>
</comment>
<dbReference type="EMBL" id="ANNX02000030">
    <property type="protein sequence ID" value="KYC40337.1"/>
    <property type="molecule type" value="Genomic_DNA"/>
</dbReference>
<dbReference type="RefSeq" id="WP_017745664.1">
    <property type="nucleotide sequence ID" value="NZ_KQ976354.1"/>
</dbReference>
<evidence type="ECO:0000313" key="2">
    <source>
        <dbReference type="Proteomes" id="UP000076925"/>
    </source>
</evidence>
<organism evidence="1 2">
    <name type="scientific">Scytonema hofmannii PCC 7110</name>
    <dbReference type="NCBI Taxonomy" id="128403"/>
    <lineage>
        <taxon>Bacteria</taxon>
        <taxon>Bacillati</taxon>
        <taxon>Cyanobacteriota</taxon>
        <taxon>Cyanophyceae</taxon>
        <taxon>Nostocales</taxon>
        <taxon>Scytonemataceae</taxon>
        <taxon>Scytonema</taxon>
    </lineage>
</organism>
<keyword evidence="2" id="KW-1185">Reference proteome</keyword>
<proteinExistence type="predicted"/>
<name>A0A139X6L0_9CYAN</name>
<reference evidence="1 2" key="1">
    <citation type="journal article" date="2013" name="Genome Biol. Evol.">
        <title>Genomes of Stigonematalean cyanobacteria (subsection V) and the evolution of oxygenic photosynthesis from prokaryotes to plastids.</title>
        <authorList>
            <person name="Dagan T."/>
            <person name="Roettger M."/>
            <person name="Stucken K."/>
            <person name="Landan G."/>
            <person name="Koch R."/>
            <person name="Major P."/>
            <person name="Gould S.B."/>
            <person name="Goremykin V.V."/>
            <person name="Rippka R."/>
            <person name="Tandeau de Marsac N."/>
            <person name="Gugger M."/>
            <person name="Lockhart P.J."/>
            <person name="Allen J.F."/>
            <person name="Brune I."/>
            <person name="Maus I."/>
            <person name="Puhler A."/>
            <person name="Martin W.F."/>
        </authorList>
    </citation>
    <scope>NUCLEOTIDE SEQUENCE [LARGE SCALE GENOMIC DNA]</scope>
    <source>
        <strain evidence="1 2">PCC 7110</strain>
    </source>
</reference>
<dbReference type="STRING" id="128403.WA1_27805"/>